<evidence type="ECO:0000313" key="3">
    <source>
        <dbReference type="Proteomes" id="UP000002280"/>
    </source>
</evidence>
<dbReference type="PANTHER" id="PTHR35255">
    <property type="entry name" value="TRANSMEMBRANE PROTEIN 71"/>
    <property type="match status" value="1"/>
</dbReference>
<dbReference type="Ensembl" id="ENSMODT00000040038.3">
    <property type="protein sequence ID" value="ENSMODP00000038438.2"/>
    <property type="gene ID" value="ENSMODG00000025627.3"/>
</dbReference>
<dbReference type="HOGENOM" id="CLU_084224_0_0_1"/>
<dbReference type="eggNOG" id="ENOG502RZWR">
    <property type="taxonomic scope" value="Eukaryota"/>
</dbReference>
<dbReference type="FunCoup" id="F6XWT1">
    <property type="interactions" value="178"/>
</dbReference>
<gene>
    <name evidence="2" type="primary">TMEM71</name>
</gene>
<protein>
    <submittedName>
        <fullName evidence="2">Transmembrane protein 71</fullName>
    </submittedName>
</protein>
<dbReference type="OMA" id="FMINANE"/>
<keyword evidence="1" id="KW-0812">Transmembrane</keyword>
<dbReference type="CTD" id="137835"/>
<evidence type="ECO:0000313" key="2">
    <source>
        <dbReference type="Ensembl" id="ENSMODP00000038438.2"/>
    </source>
</evidence>
<organism evidence="2 3">
    <name type="scientific">Monodelphis domestica</name>
    <name type="common">Gray short-tailed opossum</name>
    <dbReference type="NCBI Taxonomy" id="13616"/>
    <lineage>
        <taxon>Eukaryota</taxon>
        <taxon>Metazoa</taxon>
        <taxon>Chordata</taxon>
        <taxon>Craniata</taxon>
        <taxon>Vertebrata</taxon>
        <taxon>Euteleostomi</taxon>
        <taxon>Mammalia</taxon>
        <taxon>Metatheria</taxon>
        <taxon>Didelphimorphia</taxon>
        <taxon>Didelphidae</taxon>
        <taxon>Monodelphis</taxon>
    </lineage>
</organism>
<dbReference type="RefSeq" id="XP_007488414.1">
    <property type="nucleotide sequence ID" value="XM_007488352.3"/>
</dbReference>
<feature type="transmembrane region" description="Helical" evidence="1">
    <location>
        <begin position="294"/>
        <end position="311"/>
    </location>
</feature>
<dbReference type="STRING" id="13616.ENSMODP00000038438"/>
<keyword evidence="1" id="KW-1133">Transmembrane helix</keyword>
<proteinExistence type="predicted"/>
<dbReference type="InterPro" id="IPR027975">
    <property type="entry name" value="TMEM71"/>
</dbReference>
<dbReference type="RefSeq" id="XP_007488415.1">
    <property type="nucleotide sequence ID" value="XM_007488353.3"/>
</dbReference>
<name>F6XWT1_MONDO</name>
<reference evidence="2" key="3">
    <citation type="submission" date="2025-09" db="UniProtKB">
        <authorList>
            <consortium name="Ensembl"/>
        </authorList>
    </citation>
    <scope>IDENTIFICATION</scope>
</reference>
<evidence type="ECO:0000256" key="1">
    <source>
        <dbReference type="SAM" id="Phobius"/>
    </source>
</evidence>
<sequence length="328" mass="36853">MQSISCHSQWKEDLRDPLQPYNTICEVCTSGLPSMYRISQLTSTPVASSPGLERESSGTFSHRCIFPRYTYTFLDGDPPVECCSTNPLTGSHSICRRSPRLLTNGYYILTEDSFLSDEDGNITLSPTQTSVIYKENLVRVFRKKKKIRRSLSDLFNLSASNPWLSHGVFNDMDSSPGEDVFIQGASNLEDVYQFYKDGSQGHSEFSPASQPWLSEKQTPESAEVSSSINVVLQHSRENLCVVPSQSQLIIPDHFQEEILHHSKSSTFREVFFPVIVFTTCLIISACTRCSPGGLITAILTFSLMFIIIYLIKSLLPSPVRFFKTTDPE</sequence>
<dbReference type="Proteomes" id="UP000002280">
    <property type="component" value="Chromosome 3"/>
</dbReference>
<accession>F6XWT1</accession>
<dbReference type="OrthoDB" id="8961338at2759"/>
<dbReference type="PANTHER" id="PTHR35255:SF1">
    <property type="entry name" value="TRANSMEMBRANE PROTEIN 71"/>
    <property type="match status" value="1"/>
</dbReference>
<keyword evidence="1" id="KW-0472">Membrane</keyword>
<dbReference type="KEGG" id="mdo:100032556"/>
<dbReference type="Bgee" id="ENSMODG00000025627">
    <property type="expression patterns" value="Expressed in spermatocyte and 9 other cell types or tissues"/>
</dbReference>
<reference evidence="2" key="2">
    <citation type="submission" date="2025-08" db="UniProtKB">
        <authorList>
            <consortium name="Ensembl"/>
        </authorList>
    </citation>
    <scope>IDENTIFICATION</scope>
</reference>
<dbReference type="GeneTree" id="ENSGT00390000011144"/>
<reference evidence="2 3" key="1">
    <citation type="journal article" date="2007" name="Nature">
        <title>Genome of the marsupial Monodelphis domestica reveals innovation in non-coding sequences.</title>
        <authorList>
            <person name="Mikkelsen T.S."/>
            <person name="Wakefield M.J."/>
            <person name="Aken B."/>
            <person name="Amemiya C.T."/>
            <person name="Chang J.L."/>
            <person name="Duke S."/>
            <person name="Garber M."/>
            <person name="Gentles A.J."/>
            <person name="Goodstadt L."/>
            <person name="Heger A."/>
            <person name="Jurka J."/>
            <person name="Kamal M."/>
            <person name="Mauceli E."/>
            <person name="Searle S.M."/>
            <person name="Sharpe T."/>
            <person name="Baker M.L."/>
            <person name="Batzer M.A."/>
            <person name="Benos P.V."/>
            <person name="Belov K."/>
            <person name="Clamp M."/>
            <person name="Cook A."/>
            <person name="Cuff J."/>
            <person name="Das R."/>
            <person name="Davidow L."/>
            <person name="Deakin J.E."/>
            <person name="Fazzari M.J."/>
            <person name="Glass J.L."/>
            <person name="Grabherr M."/>
            <person name="Greally J.M."/>
            <person name="Gu W."/>
            <person name="Hore T.A."/>
            <person name="Huttley G.A."/>
            <person name="Kleber M."/>
            <person name="Jirtle R.L."/>
            <person name="Koina E."/>
            <person name="Lee J.T."/>
            <person name="Mahony S."/>
            <person name="Marra M.A."/>
            <person name="Miller R.D."/>
            <person name="Nicholls R.D."/>
            <person name="Oda M."/>
            <person name="Papenfuss A.T."/>
            <person name="Parra Z.E."/>
            <person name="Pollock D.D."/>
            <person name="Ray D.A."/>
            <person name="Schein J.E."/>
            <person name="Speed T.P."/>
            <person name="Thompson K."/>
            <person name="VandeBerg J.L."/>
            <person name="Wade C.M."/>
            <person name="Walker J.A."/>
            <person name="Waters P.D."/>
            <person name="Webber C."/>
            <person name="Weidman J.R."/>
            <person name="Xie X."/>
            <person name="Zody M.C."/>
            <person name="Baldwin J."/>
            <person name="Abdouelleil A."/>
            <person name="Abdulkadir J."/>
            <person name="Abebe A."/>
            <person name="Abera B."/>
            <person name="Abreu J."/>
            <person name="Acer S.C."/>
            <person name="Aftuck L."/>
            <person name="Alexander A."/>
            <person name="An P."/>
            <person name="Anderson E."/>
            <person name="Anderson S."/>
            <person name="Arachi H."/>
            <person name="Azer M."/>
            <person name="Bachantsang P."/>
            <person name="Barry A."/>
            <person name="Bayul T."/>
            <person name="Berlin A."/>
            <person name="Bessette D."/>
            <person name="Bloom T."/>
            <person name="Bloom T."/>
            <person name="Boguslavskiy L."/>
            <person name="Bonnet C."/>
            <person name="Boukhgalter B."/>
            <person name="Bourzgui I."/>
            <person name="Brown A."/>
            <person name="Cahill P."/>
            <person name="Channer S."/>
            <person name="Cheshatsang Y."/>
            <person name="Chuda L."/>
            <person name="Citroen M."/>
            <person name="Collymore A."/>
            <person name="Cooke P."/>
            <person name="Costello M."/>
            <person name="D'Aco K."/>
            <person name="Daza R."/>
            <person name="De Haan G."/>
            <person name="DeGray S."/>
            <person name="DeMaso C."/>
            <person name="Dhargay N."/>
            <person name="Dooley K."/>
            <person name="Dooley E."/>
            <person name="Doricent M."/>
            <person name="Dorje P."/>
            <person name="Dorjee K."/>
            <person name="Dupes A."/>
            <person name="Elong R."/>
            <person name="Falk J."/>
            <person name="Farina A."/>
            <person name="Faro S."/>
            <person name="Ferguson D."/>
            <person name="Fisher S."/>
            <person name="Foley C.D."/>
            <person name="Franke A."/>
            <person name="Friedrich D."/>
            <person name="Gadbois L."/>
            <person name="Gearin G."/>
            <person name="Gearin C.R."/>
            <person name="Giannoukos G."/>
            <person name="Goode T."/>
            <person name="Graham J."/>
            <person name="Grandbois E."/>
            <person name="Grewal S."/>
            <person name="Gyaltsen K."/>
            <person name="Hafez N."/>
            <person name="Hagos B."/>
            <person name="Hall J."/>
            <person name="Henson C."/>
            <person name="Hollinger A."/>
            <person name="Honan T."/>
            <person name="Huard M.D."/>
            <person name="Hughes L."/>
            <person name="Hurhula B."/>
            <person name="Husby M.E."/>
            <person name="Kamat A."/>
            <person name="Kanga B."/>
            <person name="Kashin S."/>
            <person name="Khazanovich D."/>
            <person name="Kisner P."/>
            <person name="Lance K."/>
            <person name="Lara M."/>
            <person name="Lee W."/>
            <person name="Lennon N."/>
            <person name="Letendre F."/>
            <person name="LeVine R."/>
            <person name="Lipovsky A."/>
            <person name="Liu X."/>
            <person name="Liu J."/>
            <person name="Liu S."/>
            <person name="Lokyitsang T."/>
            <person name="Lokyitsang Y."/>
            <person name="Lubonja R."/>
            <person name="Lui A."/>
            <person name="MacDonald P."/>
            <person name="Magnisalis V."/>
            <person name="Maru K."/>
            <person name="Matthews C."/>
            <person name="McCusker W."/>
            <person name="McDonough S."/>
            <person name="Mehta T."/>
            <person name="Meldrim J."/>
            <person name="Meneus L."/>
            <person name="Mihai O."/>
            <person name="Mihalev A."/>
            <person name="Mihova T."/>
            <person name="Mittelman R."/>
            <person name="Mlenga V."/>
            <person name="Montmayeur A."/>
            <person name="Mulrain L."/>
            <person name="Navidi A."/>
            <person name="Naylor J."/>
            <person name="Negash T."/>
            <person name="Nguyen T."/>
            <person name="Nguyen N."/>
            <person name="Nicol R."/>
            <person name="Norbu C."/>
            <person name="Norbu N."/>
            <person name="Novod N."/>
            <person name="O'Neill B."/>
            <person name="Osman S."/>
            <person name="Markiewicz E."/>
            <person name="Oyono O.L."/>
            <person name="Patti C."/>
            <person name="Phunkhang P."/>
            <person name="Pierre F."/>
            <person name="Priest M."/>
            <person name="Raghuraman S."/>
            <person name="Rege F."/>
            <person name="Reyes R."/>
            <person name="Rise C."/>
            <person name="Rogov P."/>
            <person name="Ross K."/>
            <person name="Ryan E."/>
            <person name="Settipalli S."/>
            <person name="Shea T."/>
            <person name="Sherpa N."/>
            <person name="Shi L."/>
            <person name="Shih D."/>
            <person name="Sparrow T."/>
            <person name="Spaulding J."/>
            <person name="Stalker J."/>
            <person name="Stange-Thomann N."/>
            <person name="Stavropoulos S."/>
            <person name="Stone C."/>
            <person name="Strader C."/>
            <person name="Tesfaye S."/>
            <person name="Thomson T."/>
            <person name="Thoulutsang Y."/>
            <person name="Thoulutsang D."/>
            <person name="Topham K."/>
            <person name="Topping I."/>
            <person name="Tsamla T."/>
            <person name="Vassiliev H."/>
            <person name="Vo A."/>
            <person name="Wangchuk T."/>
            <person name="Wangdi T."/>
            <person name="Weiand M."/>
            <person name="Wilkinson J."/>
            <person name="Wilson A."/>
            <person name="Yadav S."/>
            <person name="Young G."/>
            <person name="Yu Q."/>
            <person name="Zembek L."/>
            <person name="Zhong D."/>
            <person name="Zimmer A."/>
            <person name="Zwirko Z."/>
            <person name="Jaffe D.B."/>
            <person name="Alvarez P."/>
            <person name="Brockman W."/>
            <person name="Butler J."/>
            <person name="Chin C."/>
            <person name="Gnerre S."/>
            <person name="MacCallum I."/>
            <person name="Graves J.A."/>
            <person name="Ponting C.P."/>
            <person name="Breen M."/>
            <person name="Samollow P.B."/>
            <person name="Lander E.S."/>
            <person name="Lindblad-Toh K."/>
        </authorList>
    </citation>
    <scope>NUCLEOTIDE SEQUENCE [LARGE SCALE GENOMIC DNA]</scope>
</reference>
<keyword evidence="3" id="KW-1185">Reference proteome</keyword>
<dbReference type="InParanoid" id="F6XWT1"/>
<dbReference type="GeneID" id="100032556"/>
<dbReference type="AlphaFoldDB" id="F6XWT1"/>
<feature type="transmembrane region" description="Helical" evidence="1">
    <location>
        <begin position="270"/>
        <end position="287"/>
    </location>
</feature>
<dbReference type="Pfam" id="PF15121">
    <property type="entry name" value="TMEM71"/>
    <property type="match status" value="1"/>
</dbReference>